<dbReference type="EMBL" id="BPWL01000004">
    <property type="protein sequence ID" value="GJJ09194.1"/>
    <property type="molecule type" value="Genomic_DNA"/>
</dbReference>
<evidence type="ECO:0000259" key="3">
    <source>
        <dbReference type="Pfam" id="PF00501"/>
    </source>
</evidence>
<dbReference type="Pfam" id="PF00501">
    <property type="entry name" value="AMP-binding"/>
    <property type="match status" value="1"/>
</dbReference>
<dbReference type="PANTHER" id="PTHR43272">
    <property type="entry name" value="LONG-CHAIN-FATTY-ACID--COA LIGASE"/>
    <property type="match status" value="1"/>
</dbReference>
<dbReference type="InterPro" id="IPR000873">
    <property type="entry name" value="AMP-dep_synth/lig_dom"/>
</dbReference>
<dbReference type="PANTHER" id="PTHR43272:SF33">
    <property type="entry name" value="AMP-BINDING DOMAIN-CONTAINING PROTEIN-RELATED"/>
    <property type="match status" value="1"/>
</dbReference>
<dbReference type="SUPFAM" id="SSF56801">
    <property type="entry name" value="Acetyl-CoA synthetase-like"/>
    <property type="match status" value="1"/>
</dbReference>
<dbReference type="GO" id="GO:0016020">
    <property type="term" value="C:membrane"/>
    <property type="evidence" value="ECO:0007669"/>
    <property type="project" value="TreeGrafter"/>
</dbReference>
<keyword evidence="1" id="KW-0547">Nucleotide-binding</keyword>
<keyword evidence="2" id="KW-0067">ATP-binding</keyword>
<dbReference type="Proteomes" id="UP001050691">
    <property type="component" value="Unassembled WGS sequence"/>
</dbReference>
<dbReference type="Gene3D" id="3.40.50.12780">
    <property type="entry name" value="N-terminal domain of ligase-like"/>
    <property type="match status" value="1"/>
</dbReference>
<name>A0AAV5A3F5_9AGAM</name>
<dbReference type="InterPro" id="IPR042099">
    <property type="entry name" value="ANL_N_sf"/>
</dbReference>
<accession>A0AAV5A3F5</accession>
<evidence type="ECO:0000256" key="1">
    <source>
        <dbReference type="ARBA" id="ARBA00022741"/>
    </source>
</evidence>
<reference evidence="4" key="1">
    <citation type="submission" date="2021-10" db="EMBL/GenBank/DDBJ databases">
        <title>De novo Genome Assembly of Clathrus columnatus (Basidiomycota, Fungi) Using Illumina and Nanopore Sequence Data.</title>
        <authorList>
            <person name="Ogiso-Tanaka E."/>
            <person name="Itagaki H."/>
            <person name="Hosoya T."/>
            <person name="Hosaka K."/>
        </authorList>
    </citation>
    <scope>NUCLEOTIDE SEQUENCE</scope>
    <source>
        <strain evidence="4">MO-923</strain>
    </source>
</reference>
<protein>
    <recommendedName>
        <fullName evidence="3">AMP-dependent synthetase/ligase domain-containing protein</fullName>
    </recommendedName>
</protein>
<evidence type="ECO:0000313" key="5">
    <source>
        <dbReference type="Proteomes" id="UP001050691"/>
    </source>
</evidence>
<dbReference type="GO" id="GO:0004467">
    <property type="term" value="F:long-chain fatty acid-CoA ligase activity"/>
    <property type="evidence" value="ECO:0007669"/>
    <property type="project" value="TreeGrafter"/>
</dbReference>
<gene>
    <name evidence="4" type="ORF">Clacol_003416</name>
</gene>
<evidence type="ECO:0000313" key="4">
    <source>
        <dbReference type="EMBL" id="GJJ09194.1"/>
    </source>
</evidence>
<proteinExistence type="predicted"/>
<dbReference type="GO" id="GO:0005783">
    <property type="term" value="C:endoplasmic reticulum"/>
    <property type="evidence" value="ECO:0007669"/>
    <property type="project" value="TreeGrafter"/>
</dbReference>
<evidence type="ECO:0000256" key="2">
    <source>
        <dbReference type="ARBA" id="ARBA00022840"/>
    </source>
</evidence>
<dbReference type="GO" id="GO:0005524">
    <property type="term" value="F:ATP binding"/>
    <property type="evidence" value="ECO:0007669"/>
    <property type="project" value="UniProtKB-KW"/>
</dbReference>
<sequence length="523" mass="58252">MSTVQSQQKSQSKSQSHISRKYQECTPWFMPFPQQVFDRQSIEVEPSKKDGESGIFRNASWGFYDMNSSITRKNLPQVFASGYQHPKSLLHSQFKSGFKKSYYSYPTSDSDPVLHPEDAESGSKPCLGHRLLVSLNPLSYAPEYVWMSYEDVDRRRRELGSALVWFFKRLESDGTKMGRDDVVIVGDVKDELGLEIDTVCIWANGSVEWQLVDLACQAYNKVITALYDSSNNNTVEYVLNHAESSIIFLSIDRLPVILQLFPKLKYLQGIVLLHSDKELALFEAYGRTMKLAKSWAKSLGIDIWGFEEFGRIGKRHLSEPIDVSSDAVYSLCYTSGTTGYPQKAAILTHGQAALTASSGGIGMVDTITSILFSALPMAHAYQRVMNTTAFNQGGAVGFAQPNPLLFLEDMKLLKPTVLAAVPRLLNRIYQGVMASFVDGGIKGEEYLELKTALFHYAVKSKMDAHRSTGTVDHLIWDRVIFNKIKPLLGGNVSTIVCGSAAISADVLDFIKIAFNCQVYSGKV</sequence>
<keyword evidence="5" id="KW-1185">Reference proteome</keyword>
<feature type="domain" description="AMP-dependent synthetase/ligase" evidence="3">
    <location>
        <begin position="197"/>
        <end position="520"/>
    </location>
</feature>
<dbReference type="AlphaFoldDB" id="A0AAV5A3F5"/>
<comment type="caution">
    <text evidence="4">The sequence shown here is derived from an EMBL/GenBank/DDBJ whole genome shotgun (WGS) entry which is preliminary data.</text>
</comment>
<organism evidence="4 5">
    <name type="scientific">Clathrus columnatus</name>
    <dbReference type="NCBI Taxonomy" id="1419009"/>
    <lineage>
        <taxon>Eukaryota</taxon>
        <taxon>Fungi</taxon>
        <taxon>Dikarya</taxon>
        <taxon>Basidiomycota</taxon>
        <taxon>Agaricomycotina</taxon>
        <taxon>Agaricomycetes</taxon>
        <taxon>Phallomycetidae</taxon>
        <taxon>Phallales</taxon>
        <taxon>Clathraceae</taxon>
        <taxon>Clathrus</taxon>
    </lineage>
</organism>